<sequence>MASSWLPLENYEKKEYQERLVDELVHRYYRIDQPNTILRDILRDPEQSSLLLSALRRQVSLIKCRSQAFEDGQITTYDRALLKLSRNGENLTDVGVLELYLNEFLGIVPIFPASQSQGILAQRLELESVLRKAAAPGTQPEIFAPRKEQPQTMAENTASINLRHGPKDHDDRYYMEYAESDTRRASNANKKQVSERITRLLDIYHRAKDDYYTALQTDGYVSLDAVRFLRDTAENALRYLHTNGLSDHTDVPDLEQVFTISRDKATQLTGGRKRHFDEGTDRPVRRRKYPRGGDSYRPKK</sequence>
<dbReference type="Proteomes" id="UP000326565">
    <property type="component" value="Unassembled WGS sequence"/>
</dbReference>
<dbReference type="OrthoDB" id="5296805at2759"/>
<gene>
    <name evidence="2" type="ORF">BDV29DRAFT_116996</name>
</gene>
<feature type="region of interest" description="Disordered" evidence="1">
    <location>
        <begin position="266"/>
        <end position="300"/>
    </location>
</feature>
<dbReference type="EMBL" id="ML732204">
    <property type="protein sequence ID" value="KAB8074777.1"/>
    <property type="molecule type" value="Genomic_DNA"/>
</dbReference>
<proteinExistence type="predicted"/>
<organism evidence="2 3">
    <name type="scientific">Aspergillus leporis</name>
    <dbReference type="NCBI Taxonomy" id="41062"/>
    <lineage>
        <taxon>Eukaryota</taxon>
        <taxon>Fungi</taxon>
        <taxon>Dikarya</taxon>
        <taxon>Ascomycota</taxon>
        <taxon>Pezizomycotina</taxon>
        <taxon>Eurotiomycetes</taxon>
        <taxon>Eurotiomycetidae</taxon>
        <taxon>Eurotiales</taxon>
        <taxon>Aspergillaceae</taxon>
        <taxon>Aspergillus</taxon>
        <taxon>Aspergillus subgen. Circumdati</taxon>
    </lineage>
</organism>
<evidence type="ECO:0000256" key="1">
    <source>
        <dbReference type="SAM" id="MobiDB-lite"/>
    </source>
</evidence>
<evidence type="ECO:0000313" key="3">
    <source>
        <dbReference type="Proteomes" id="UP000326565"/>
    </source>
</evidence>
<accession>A0A5N5X3Z1</accession>
<reference evidence="2 3" key="1">
    <citation type="submission" date="2019-04" db="EMBL/GenBank/DDBJ databases">
        <title>Friends and foes A comparative genomics study of 23 Aspergillus species from section Flavi.</title>
        <authorList>
            <consortium name="DOE Joint Genome Institute"/>
            <person name="Kjaerbolling I."/>
            <person name="Vesth T."/>
            <person name="Frisvad J.C."/>
            <person name="Nybo J.L."/>
            <person name="Theobald S."/>
            <person name="Kildgaard S."/>
            <person name="Isbrandt T."/>
            <person name="Kuo A."/>
            <person name="Sato A."/>
            <person name="Lyhne E.K."/>
            <person name="Kogle M.E."/>
            <person name="Wiebenga A."/>
            <person name="Kun R.S."/>
            <person name="Lubbers R.J."/>
            <person name="Makela M.R."/>
            <person name="Barry K."/>
            <person name="Chovatia M."/>
            <person name="Clum A."/>
            <person name="Daum C."/>
            <person name="Haridas S."/>
            <person name="He G."/>
            <person name="LaButti K."/>
            <person name="Lipzen A."/>
            <person name="Mondo S."/>
            <person name="Riley R."/>
            <person name="Salamov A."/>
            <person name="Simmons B.A."/>
            <person name="Magnuson J.K."/>
            <person name="Henrissat B."/>
            <person name="Mortensen U.H."/>
            <person name="Larsen T.O."/>
            <person name="Devries R.P."/>
            <person name="Grigoriev I.V."/>
            <person name="Machida M."/>
            <person name="Baker S.E."/>
            <person name="Andersen M.R."/>
        </authorList>
    </citation>
    <scope>NUCLEOTIDE SEQUENCE [LARGE SCALE GENOMIC DNA]</scope>
    <source>
        <strain evidence="2 3">CBS 151.66</strain>
    </source>
</reference>
<keyword evidence="3" id="KW-1185">Reference proteome</keyword>
<name>A0A5N5X3Z1_9EURO</name>
<dbReference type="AlphaFoldDB" id="A0A5N5X3Z1"/>
<protein>
    <submittedName>
        <fullName evidence="2">Uncharacterized protein</fullName>
    </submittedName>
</protein>
<evidence type="ECO:0000313" key="2">
    <source>
        <dbReference type="EMBL" id="KAB8074777.1"/>
    </source>
</evidence>